<dbReference type="InterPro" id="IPR052372">
    <property type="entry name" value="YpjD/HemX"/>
</dbReference>
<dbReference type="PANTHER" id="PTHR38034">
    <property type="entry name" value="INNER MEMBRANE PROTEIN YPJD"/>
    <property type="match status" value="1"/>
</dbReference>
<feature type="transmembrane region" description="Helical" evidence="1">
    <location>
        <begin position="210"/>
        <end position="230"/>
    </location>
</feature>
<reference evidence="3 4" key="1">
    <citation type="journal article" date="2016" name="Genome Announc.">
        <title>Draft Genome Sequence of 'Halomonas chromatireducens' Strain AGD 8-3, a Haloalkaliphilic Chromate- and Selenite-Reducing Gammaproteobacterium.</title>
        <authorList>
            <person name="Sharko F.S."/>
            <person name="Shapovalova A.A."/>
            <person name="Tsygankova S.V."/>
            <person name="Komova A.V."/>
            <person name="Boulygina E.S."/>
            <person name="Teslyuk A.B."/>
            <person name="Gotovtsev P.M."/>
            <person name="Namsaraev Z.B."/>
            <person name="Khijniak T.V."/>
            <person name="Nedoluzhko A.V."/>
            <person name="Vasilov R.G."/>
        </authorList>
    </citation>
    <scope>NUCLEOTIDE SEQUENCE [LARGE SCALE GENOMIC DNA]</scope>
    <source>
        <strain evidence="3 4">AGD 8-3</strain>
    </source>
</reference>
<dbReference type="GO" id="GO:0005886">
    <property type="term" value="C:plasma membrane"/>
    <property type="evidence" value="ECO:0007669"/>
    <property type="project" value="TreeGrafter"/>
</dbReference>
<feature type="transmembrane region" description="Helical" evidence="1">
    <location>
        <begin position="34"/>
        <end position="52"/>
    </location>
</feature>
<feature type="transmembrane region" description="Helical" evidence="1">
    <location>
        <begin position="64"/>
        <end position="86"/>
    </location>
</feature>
<evidence type="ECO:0000256" key="1">
    <source>
        <dbReference type="SAM" id="Phobius"/>
    </source>
</evidence>
<dbReference type="InterPro" id="IPR002541">
    <property type="entry name" value="Cyt_c_assembly"/>
</dbReference>
<dbReference type="AlphaFoldDB" id="A0A0X8HGV0"/>
<dbReference type="GO" id="GO:0017004">
    <property type="term" value="P:cytochrome complex assembly"/>
    <property type="evidence" value="ECO:0007669"/>
    <property type="project" value="InterPro"/>
</dbReference>
<feature type="transmembrane region" description="Helical" evidence="1">
    <location>
        <begin position="123"/>
        <end position="146"/>
    </location>
</feature>
<dbReference type="STRING" id="507626.LOKO_03284"/>
<keyword evidence="1" id="KW-1133">Transmembrane helix</keyword>
<dbReference type="OrthoDB" id="9780793at2"/>
<evidence type="ECO:0000259" key="2">
    <source>
        <dbReference type="Pfam" id="PF01578"/>
    </source>
</evidence>
<proteinExistence type="predicted"/>
<organism evidence="3 4">
    <name type="scientific">Halomonas chromatireducens</name>
    <dbReference type="NCBI Taxonomy" id="507626"/>
    <lineage>
        <taxon>Bacteria</taxon>
        <taxon>Pseudomonadati</taxon>
        <taxon>Pseudomonadota</taxon>
        <taxon>Gammaproteobacteria</taxon>
        <taxon>Oceanospirillales</taxon>
        <taxon>Halomonadaceae</taxon>
        <taxon>Halomonas</taxon>
    </lineage>
</organism>
<gene>
    <name evidence="3" type="primary">ypjD</name>
    <name evidence="3" type="ORF">LOKO_03284</name>
</gene>
<evidence type="ECO:0000313" key="4">
    <source>
        <dbReference type="Proteomes" id="UP000063387"/>
    </source>
</evidence>
<name>A0A0X8HGV0_9GAMM</name>
<sequence length="266" mass="28582">MQALPLAIMALILYLGAASWQGLTLLRRVPQRPVLVRALGLLGLLFHLPVALKLIDQSPGLLPGLSTSAVFLTAIMVLLLLAVSLAKPVLNVAIGLFPLSGLALLLAVGVPSPERTGGMTPGIALHAISSALAFAVMAIAAFQAVLLGLQNQALRHHHTRGVVQVLPPLTTMERVLFELIWAGMILLTLSIVSGFIFVESMFAQHLAHKTILALAAWVIFAILLISHHILGWRGMRAVRWTLGGYSVLLLAYFGSKFVLEVILQRT</sequence>
<keyword evidence="1" id="KW-0812">Transmembrane</keyword>
<keyword evidence="4" id="KW-1185">Reference proteome</keyword>
<feature type="transmembrane region" description="Helical" evidence="1">
    <location>
        <begin position="242"/>
        <end position="263"/>
    </location>
</feature>
<evidence type="ECO:0000313" key="3">
    <source>
        <dbReference type="EMBL" id="AMD02330.1"/>
    </source>
</evidence>
<dbReference type="Proteomes" id="UP000063387">
    <property type="component" value="Chromosome"/>
</dbReference>
<dbReference type="EMBL" id="CP014226">
    <property type="protein sequence ID" value="AMD02330.1"/>
    <property type="molecule type" value="Genomic_DNA"/>
</dbReference>
<feature type="transmembrane region" description="Helical" evidence="1">
    <location>
        <begin position="179"/>
        <end position="198"/>
    </location>
</feature>
<dbReference type="RefSeq" id="WP_066451675.1">
    <property type="nucleotide sequence ID" value="NZ_CP014226.1"/>
</dbReference>
<reference evidence="3 4" key="2">
    <citation type="submission" date="2016-02" db="EMBL/GenBank/DDBJ databases">
        <authorList>
            <person name="Wen L."/>
            <person name="He K."/>
            <person name="Yang H."/>
        </authorList>
    </citation>
    <scope>NUCLEOTIDE SEQUENCE [LARGE SCALE GENOMIC DNA]</scope>
    <source>
        <strain evidence="3 4">AGD 8-3</strain>
    </source>
</reference>
<dbReference type="PANTHER" id="PTHR38034:SF1">
    <property type="entry name" value="INNER MEMBRANE PROTEIN YPJD"/>
    <property type="match status" value="1"/>
</dbReference>
<dbReference type="PATRIC" id="fig|507626.3.peg.3280"/>
<keyword evidence="1" id="KW-0472">Membrane</keyword>
<dbReference type="KEGG" id="hco:LOKO_03284"/>
<accession>A0A0X8HGV0</accession>
<feature type="domain" description="Cytochrome c assembly protein" evidence="2">
    <location>
        <begin position="71"/>
        <end position="262"/>
    </location>
</feature>
<dbReference type="GO" id="GO:0020037">
    <property type="term" value="F:heme binding"/>
    <property type="evidence" value="ECO:0007669"/>
    <property type="project" value="InterPro"/>
</dbReference>
<dbReference type="Pfam" id="PF01578">
    <property type="entry name" value="Cytochrom_C_asm"/>
    <property type="match status" value="1"/>
</dbReference>
<protein>
    <submittedName>
        <fullName evidence="3">Inner membrane protein YpjD</fullName>
    </submittedName>
</protein>
<feature type="transmembrane region" description="Helical" evidence="1">
    <location>
        <begin position="92"/>
        <end position="111"/>
    </location>
</feature>